<dbReference type="AlphaFoldDB" id="A0A2M7D5S5"/>
<sequence length="126" mass="14420">MKKQTANDPKEYTLDAAGKILGRLAVEAAVLLRGRNKATWLPRLTPTNKVVIFNTDKIKVSGKKLEQKIYRRHTGYPGGLREESLEKLLARDSREVVKRAVYGMLPRNRTRDKTIRNLSLYKGEIK</sequence>
<evidence type="ECO:0000256" key="4">
    <source>
        <dbReference type="HAMAP-Rule" id="MF_01366"/>
    </source>
</evidence>
<dbReference type="EMBL" id="PEUE01000062">
    <property type="protein sequence ID" value="PIV38350.1"/>
    <property type="molecule type" value="Genomic_DNA"/>
</dbReference>
<proteinExistence type="inferred from homology"/>
<dbReference type="PIRSF" id="PIRSF002181">
    <property type="entry name" value="Ribosomal_L13"/>
    <property type="match status" value="1"/>
</dbReference>
<dbReference type="GO" id="GO:1990904">
    <property type="term" value="C:ribonucleoprotein complex"/>
    <property type="evidence" value="ECO:0007669"/>
    <property type="project" value="UniProtKB-KW"/>
</dbReference>
<dbReference type="GO" id="GO:0003735">
    <property type="term" value="F:structural constituent of ribosome"/>
    <property type="evidence" value="ECO:0007669"/>
    <property type="project" value="InterPro"/>
</dbReference>
<comment type="caution">
    <text evidence="5">The sequence shown here is derived from an EMBL/GenBank/DDBJ whole genome shotgun (WGS) entry which is preliminary data.</text>
</comment>
<evidence type="ECO:0000256" key="1">
    <source>
        <dbReference type="ARBA" id="ARBA00006227"/>
    </source>
</evidence>
<dbReference type="PANTHER" id="PTHR11545:SF2">
    <property type="entry name" value="LARGE RIBOSOMAL SUBUNIT PROTEIN UL13M"/>
    <property type="match status" value="1"/>
</dbReference>
<evidence type="ECO:0000313" key="6">
    <source>
        <dbReference type="Proteomes" id="UP000229247"/>
    </source>
</evidence>
<dbReference type="InterPro" id="IPR005822">
    <property type="entry name" value="Ribosomal_uL13"/>
</dbReference>
<dbReference type="HAMAP" id="MF_01366">
    <property type="entry name" value="Ribosomal_uL13"/>
    <property type="match status" value="1"/>
</dbReference>
<comment type="subunit">
    <text evidence="4">Part of the 50S ribosomal subunit.</text>
</comment>
<dbReference type="GO" id="GO:0005840">
    <property type="term" value="C:ribosome"/>
    <property type="evidence" value="ECO:0007669"/>
    <property type="project" value="UniProtKB-KW"/>
</dbReference>
<dbReference type="InterPro" id="IPR036899">
    <property type="entry name" value="Ribosomal_uL13_sf"/>
</dbReference>
<keyword evidence="3 4" id="KW-0687">Ribonucleoprotein</keyword>
<dbReference type="InterPro" id="IPR005823">
    <property type="entry name" value="Ribosomal_uL13_bac-type"/>
</dbReference>
<organism evidence="5 6">
    <name type="scientific">Candidatus Portnoybacteria bacterium CG02_land_8_20_14_3_00_45_8</name>
    <dbReference type="NCBI Taxonomy" id="1974807"/>
    <lineage>
        <taxon>Bacteria</taxon>
        <taxon>Candidatus Portnoyibacteriota</taxon>
    </lineage>
</organism>
<dbReference type="Pfam" id="PF00572">
    <property type="entry name" value="Ribosomal_L13"/>
    <property type="match status" value="1"/>
</dbReference>
<dbReference type="Proteomes" id="UP000229247">
    <property type="component" value="Unassembled WGS sequence"/>
</dbReference>
<evidence type="ECO:0000313" key="5">
    <source>
        <dbReference type="EMBL" id="PIV38350.1"/>
    </source>
</evidence>
<dbReference type="SUPFAM" id="SSF52161">
    <property type="entry name" value="Ribosomal protein L13"/>
    <property type="match status" value="1"/>
</dbReference>
<accession>A0A2M7D5S5</accession>
<dbReference type="CDD" id="cd00392">
    <property type="entry name" value="Ribosomal_L13"/>
    <property type="match status" value="1"/>
</dbReference>
<reference evidence="6" key="1">
    <citation type="submission" date="2017-09" db="EMBL/GenBank/DDBJ databases">
        <title>Depth-based differentiation of microbial function through sediment-hosted aquifers and enrichment of novel symbionts in the deep terrestrial subsurface.</title>
        <authorList>
            <person name="Probst A.J."/>
            <person name="Ladd B."/>
            <person name="Jarett J.K."/>
            <person name="Geller-Mcgrath D.E."/>
            <person name="Sieber C.M.K."/>
            <person name="Emerson J.B."/>
            <person name="Anantharaman K."/>
            <person name="Thomas B.C."/>
            <person name="Malmstrom R."/>
            <person name="Stieglmeier M."/>
            <person name="Klingl A."/>
            <person name="Woyke T."/>
            <person name="Ryan C.M."/>
            <person name="Banfield J.F."/>
        </authorList>
    </citation>
    <scope>NUCLEOTIDE SEQUENCE [LARGE SCALE GENOMIC DNA]</scope>
</reference>
<dbReference type="PANTHER" id="PTHR11545">
    <property type="entry name" value="RIBOSOMAL PROTEIN L13"/>
    <property type="match status" value="1"/>
</dbReference>
<name>A0A2M7D5S5_9BACT</name>
<gene>
    <name evidence="4 5" type="primary">rplM</name>
    <name evidence="5" type="ORF">COS30_02580</name>
</gene>
<keyword evidence="2 4" id="KW-0689">Ribosomal protein</keyword>
<protein>
    <recommendedName>
        <fullName evidence="4">Large ribosomal subunit protein uL13</fullName>
    </recommendedName>
</protein>
<dbReference type="GO" id="GO:0006412">
    <property type="term" value="P:translation"/>
    <property type="evidence" value="ECO:0007669"/>
    <property type="project" value="UniProtKB-UniRule"/>
</dbReference>
<comment type="similarity">
    <text evidence="1 4">Belongs to the universal ribosomal protein uL13 family.</text>
</comment>
<dbReference type="NCBIfam" id="TIGR01066">
    <property type="entry name" value="rplM_bact"/>
    <property type="match status" value="1"/>
</dbReference>
<dbReference type="GO" id="GO:0017148">
    <property type="term" value="P:negative regulation of translation"/>
    <property type="evidence" value="ECO:0007669"/>
    <property type="project" value="TreeGrafter"/>
</dbReference>
<dbReference type="GO" id="GO:0003729">
    <property type="term" value="F:mRNA binding"/>
    <property type="evidence" value="ECO:0007669"/>
    <property type="project" value="TreeGrafter"/>
</dbReference>
<evidence type="ECO:0000256" key="2">
    <source>
        <dbReference type="ARBA" id="ARBA00022980"/>
    </source>
</evidence>
<dbReference type="Gene3D" id="3.90.1180.10">
    <property type="entry name" value="Ribosomal protein L13"/>
    <property type="match status" value="1"/>
</dbReference>
<evidence type="ECO:0000256" key="3">
    <source>
        <dbReference type="ARBA" id="ARBA00023274"/>
    </source>
</evidence>
<comment type="function">
    <text evidence="4">This protein is one of the early assembly proteins of the 50S ribosomal subunit, although it is not seen to bind rRNA by itself. It is important during the early stages of 50S assembly.</text>
</comment>